<keyword evidence="13" id="KW-0234">DNA repair</keyword>
<sequence>MSELQHIVVRGAKVHNLKNINVDIPRYKLVVITGLSGSGKSSLAFDTICAEGQRRFMETLSAYARQFVGAIERPDVDFIDGLSPVIAIEQKTTARSPRSTVGTITEIYDFMRLLWARIGVRYDPKTNRRVEKQSEEDILNTILQLPEKTKVQLLAPLVVGRKGHYRELFSDLLKRGFLRVRVDGETLELKKGMKLDRYKVHDIELVVDRFSISPEIAPRLKEAIALALRLSDNQSTMICEVLGENKRDLWFSKNYAYSDGSIALAELAPNNFSFNSPYGACPTCEGLGEIMQVSPELIIPNPELSIAEGGLAPLGKEGRSEMWQIIKALAKQHNLSLHAPISSLPKEFIKALLEGVKEPVPVTYHYGGREYVYPTSFAGLIEYVQQTHRTTQSVTVREWAEGFMQKSPCPECKGARLRKESLFVKIAERNIAEVADLAIPECKSFFEQLPKQLSGRELAIATPILAEITRRLDFLLNVGLDYLTLSRSAAALSGGEAQRIRLAAQLGSQLTGVLYILDEPSIGLHQRDNVKLIESLLQLRDLGNTVIVVEHDKETMERADYIIDLGPGAGEHGGRVVAEGTAKTLHAESLTAQYLQGKLKIEVPKVRREGNGKFIVLEGCTGHNLKNVTLRLPLGKFVAVTGVSGSGKSSLINETLYPVLANAFYRSKILALPYKKISGIEHLDKVIDIDQSPIGRTPRSNPATYTGVFTLIRDFFASLPEAQIRGYKAGRFSFNVKGGRCEACEGDGVKKIEMNFLPDVYVTCDVCKGKRYNRETLEVHYRGKNIADVLNMPIEEARQFFEDFPRIKRILETLESVGLGYLRLGQSSTTLSGGEAQRVKLATELAKVQTGKTLYILDEPTTGLHFRDIQLLLDVLHRLVDKGNTVVVIEHNLDVIKQADWIIDLGPEGGAKGGEIIAEGTPEKVAEIERSATGYFLRRELDLD</sequence>
<dbReference type="GO" id="GO:0008270">
    <property type="term" value="F:zinc ion binding"/>
    <property type="evidence" value="ECO:0007669"/>
    <property type="project" value="UniProtKB-KW"/>
</dbReference>
<dbReference type="InterPro" id="IPR041552">
    <property type="entry name" value="UvrA_DNA-bd"/>
</dbReference>
<evidence type="ECO:0000256" key="16">
    <source>
        <dbReference type="ARBA" id="ARBA00042156"/>
    </source>
</evidence>
<keyword evidence="8" id="KW-0863">Zinc-finger</keyword>
<dbReference type="InterPro" id="IPR017871">
    <property type="entry name" value="ABC_transporter-like_CS"/>
</dbReference>
<dbReference type="Gene3D" id="1.10.8.280">
    <property type="entry name" value="ABC transporter ATPase domain-like"/>
    <property type="match status" value="1"/>
</dbReference>
<keyword evidence="6" id="KW-0227">DNA damage</keyword>
<protein>
    <recommendedName>
        <fullName evidence="15">UvrABC system protein A</fullName>
    </recommendedName>
    <alternativeName>
        <fullName evidence="16">Excinuclease ABC subunit A</fullName>
    </alternativeName>
</protein>
<evidence type="ECO:0000313" key="19">
    <source>
        <dbReference type="Proteomes" id="UP000266389"/>
    </source>
</evidence>
<dbReference type="FunFam" id="1.20.1580.10:FF:000002">
    <property type="entry name" value="UvrABC system protein A"/>
    <property type="match status" value="1"/>
</dbReference>
<keyword evidence="7" id="KW-0228">DNA excision</keyword>
<dbReference type="PROSITE" id="PS00211">
    <property type="entry name" value="ABC_TRANSPORTER_1"/>
    <property type="match status" value="2"/>
</dbReference>
<name>A0A395M527_9BACT</name>
<evidence type="ECO:0000256" key="10">
    <source>
        <dbReference type="ARBA" id="ARBA00022840"/>
    </source>
</evidence>
<feature type="domain" description="ABC transporter" evidence="17">
    <location>
        <begin position="299"/>
        <end position="592"/>
    </location>
</feature>
<evidence type="ECO:0000256" key="9">
    <source>
        <dbReference type="ARBA" id="ARBA00022833"/>
    </source>
</evidence>
<proteinExistence type="inferred from homology"/>
<evidence type="ECO:0000256" key="4">
    <source>
        <dbReference type="ARBA" id="ARBA00022737"/>
    </source>
</evidence>
<dbReference type="Pfam" id="PF17760">
    <property type="entry name" value="UvrA_inter"/>
    <property type="match status" value="1"/>
</dbReference>
<evidence type="ECO:0000256" key="12">
    <source>
        <dbReference type="ARBA" id="ARBA00023125"/>
    </source>
</evidence>
<evidence type="ECO:0000256" key="7">
    <source>
        <dbReference type="ARBA" id="ARBA00022769"/>
    </source>
</evidence>
<keyword evidence="9" id="KW-0862">Zinc</keyword>
<evidence type="ECO:0000259" key="17">
    <source>
        <dbReference type="PROSITE" id="PS50893"/>
    </source>
</evidence>
<comment type="caution">
    <text evidence="18">The sequence shown here is derived from an EMBL/GenBank/DDBJ whole genome shotgun (WGS) entry which is preliminary data.</text>
</comment>
<accession>A0A395M527</accession>
<dbReference type="Gene3D" id="3.40.50.300">
    <property type="entry name" value="P-loop containing nucleotide triphosphate hydrolases"/>
    <property type="match status" value="2"/>
</dbReference>
<evidence type="ECO:0000256" key="2">
    <source>
        <dbReference type="ARBA" id="ARBA00022490"/>
    </source>
</evidence>
<organism evidence="18 19">
    <name type="scientific">Candidatus Thermochlorobacter aerophilus</name>
    <dbReference type="NCBI Taxonomy" id="1868324"/>
    <lineage>
        <taxon>Bacteria</taxon>
        <taxon>Pseudomonadati</taxon>
        <taxon>Chlorobiota</taxon>
        <taxon>Chlorobiia</taxon>
        <taxon>Chlorobiales</taxon>
        <taxon>Candidatus Thermochlorobacteriaceae</taxon>
        <taxon>Candidatus Thermochlorobacter</taxon>
    </lineage>
</organism>
<dbReference type="GO" id="GO:0003677">
    <property type="term" value="F:DNA binding"/>
    <property type="evidence" value="ECO:0007669"/>
    <property type="project" value="UniProtKB-KW"/>
</dbReference>
<keyword evidence="11" id="KW-0267">Excision nuclease</keyword>
<comment type="similarity">
    <text evidence="14">Belongs to the ABC transporter superfamily. UvrA family.</text>
</comment>
<evidence type="ECO:0000256" key="13">
    <source>
        <dbReference type="ARBA" id="ARBA00023204"/>
    </source>
</evidence>
<dbReference type="Pfam" id="PF00005">
    <property type="entry name" value="ABC_tran"/>
    <property type="match status" value="1"/>
</dbReference>
<comment type="subcellular location">
    <subcellularLocation>
        <location evidence="1">Cytoplasm</location>
    </subcellularLocation>
</comment>
<dbReference type="AlphaFoldDB" id="A0A395M527"/>
<dbReference type="PANTHER" id="PTHR43152:SF3">
    <property type="entry name" value="UVRABC SYSTEM PROTEIN A"/>
    <property type="match status" value="1"/>
</dbReference>
<reference evidence="18 19" key="1">
    <citation type="journal article" date="2011" name="ISME J.">
        <title>Community ecology of hot spring cyanobacterial mats: predominant populations and their functional potential.</title>
        <authorList>
            <person name="Klatt C.G."/>
            <person name="Wood J.M."/>
            <person name="Rusch D.B."/>
            <person name="Bateson M.M."/>
            <person name="Hamamura N."/>
            <person name="Heidelberg J.F."/>
            <person name="Grossman A.R."/>
            <person name="Bhaya D."/>
            <person name="Cohan F.M."/>
            <person name="Kuhl M."/>
            <person name="Bryant D.A."/>
            <person name="Ward D.M."/>
        </authorList>
    </citation>
    <scope>NUCLEOTIDE SEQUENCE [LARGE SCALE GENOMIC DNA]</scope>
    <source>
        <strain evidence="18">OS</strain>
    </source>
</reference>
<keyword evidence="3" id="KW-0479">Metal-binding</keyword>
<keyword evidence="5" id="KW-0547">Nucleotide-binding</keyword>
<dbReference type="GO" id="GO:0009380">
    <property type="term" value="C:excinuclease repair complex"/>
    <property type="evidence" value="ECO:0007669"/>
    <property type="project" value="InterPro"/>
</dbReference>
<dbReference type="PANTHER" id="PTHR43152">
    <property type="entry name" value="UVRABC SYSTEM PROTEIN A"/>
    <property type="match status" value="1"/>
</dbReference>
<evidence type="ECO:0000256" key="15">
    <source>
        <dbReference type="ARBA" id="ARBA00039316"/>
    </source>
</evidence>
<feature type="domain" description="ABC transporter" evidence="17">
    <location>
        <begin position="606"/>
        <end position="938"/>
    </location>
</feature>
<gene>
    <name evidence="18" type="primary">uvrA</name>
    <name evidence="18" type="ORF">D0433_02355</name>
</gene>
<keyword evidence="10" id="KW-0067">ATP-binding</keyword>
<dbReference type="InterPro" id="IPR027417">
    <property type="entry name" value="P-loop_NTPase"/>
</dbReference>
<evidence type="ECO:0000256" key="5">
    <source>
        <dbReference type="ARBA" id="ARBA00022741"/>
    </source>
</evidence>
<dbReference type="InterPro" id="IPR004602">
    <property type="entry name" value="UvrA"/>
</dbReference>
<dbReference type="GO" id="GO:0004518">
    <property type="term" value="F:nuclease activity"/>
    <property type="evidence" value="ECO:0007669"/>
    <property type="project" value="UniProtKB-KW"/>
</dbReference>
<dbReference type="NCBIfam" id="NF001503">
    <property type="entry name" value="PRK00349.1"/>
    <property type="match status" value="1"/>
</dbReference>
<keyword evidence="12" id="KW-0238">DNA-binding</keyword>
<dbReference type="NCBIfam" id="TIGR00630">
    <property type="entry name" value="uvra"/>
    <property type="match status" value="1"/>
</dbReference>
<dbReference type="EMBL" id="PHFL01000010">
    <property type="protein sequence ID" value="RFM25044.1"/>
    <property type="molecule type" value="Genomic_DNA"/>
</dbReference>
<evidence type="ECO:0000256" key="6">
    <source>
        <dbReference type="ARBA" id="ARBA00022763"/>
    </source>
</evidence>
<dbReference type="GO" id="GO:0016887">
    <property type="term" value="F:ATP hydrolysis activity"/>
    <property type="evidence" value="ECO:0007669"/>
    <property type="project" value="InterPro"/>
</dbReference>
<evidence type="ECO:0000313" key="18">
    <source>
        <dbReference type="EMBL" id="RFM25044.1"/>
    </source>
</evidence>
<dbReference type="GO" id="GO:0006289">
    <property type="term" value="P:nucleotide-excision repair"/>
    <property type="evidence" value="ECO:0007669"/>
    <property type="project" value="InterPro"/>
</dbReference>
<dbReference type="InterPro" id="IPR003593">
    <property type="entry name" value="AAA+_ATPase"/>
</dbReference>
<dbReference type="Gene3D" id="1.20.1580.10">
    <property type="entry name" value="ABC transporter ATPase like domain"/>
    <property type="match status" value="2"/>
</dbReference>
<dbReference type="CDD" id="cd03271">
    <property type="entry name" value="ABC_UvrA_II"/>
    <property type="match status" value="1"/>
</dbReference>
<evidence type="ECO:0000256" key="14">
    <source>
        <dbReference type="ARBA" id="ARBA00038000"/>
    </source>
</evidence>
<evidence type="ECO:0000256" key="1">
    <source>
        <dbReference type="ARBA" id="ARBA00004496"/>
    </source>
</evidence>
<dbReference type="Gene3D" id="3.30.1490.20">
    <property type="entry name" value="ATP-grasp fold, A domain"/>
    <property type="match status" value="1"/>
</dbReference>
<evidence type="ECO:0000256" key="11">
    <source>
        <dbReference type="ARBA" id="ARBA00022881"/>
    </source>
</evidence>
<keyword evidence="2" id="KW-0963">Cytoplasm</keyword>
<dbReference type="InterPro" id="IPR003439">
    <property type="entry name" value="ABC_transporter-like_ATP-bd"/>
</dbReference>
<dbReference type="Proteomes" id="UP000266389">
    <property type="component" value="Unassembled WGS sequence"/>
</dbReference>
<evidence type="ECO:0000256" key="8">
    <source>
        <dbReference type="ARBA" id="ARBA00022771"/>
    </source>
</evidence>
<keyword evidence="4" id="KW-0677">Repeat</keyword>
<dbReference type="InterPro" id="IPR013815">
    <property type="entry name" value="ATP_grasp_subdomain_1"/>
</dbReference>
<dbReference type="GO" id="GO:0005737">
    <property type="term" value="C:cytoplasm"/>
    <property type="evidence" value="ECO:0007669"/>
    <property type="project" value="UniProtKB-SubCell"/>
</dbReference>
<dbReference type="SMART" id="SM00382">
    <property type="entry name" value="AAA"/>
    <property type="match status" value="2"/>
</dbReference>
<dbReference type="PROSITE" id="PS50893">
    <property type="entry name" value="ABC_TRANSPORTER_2"/>
    <property type="match status" value="2"/>
</dbReference>
<dbReference type="SUPFAM" id="SSF52540">
    <property type="entry name" value="P-loop containing nucleoside triphosphate hydrolases"/>
    <property type="match status" value="2"/>
</dbReference>
<dbReference type="Pfam" id="PF17755">
    <property type="entry name" value="UvrA_DNA-bind"/>
    <property type="match status" value="1"/>
</dbReference>
<dbReference type="GO" id="GO:0005524">
    <property type="term" value="F:ATP binding"/>
    <property type="evidence" value="ECO:0007669"/>
    <property type="project" value="UniProtKB-KW"/>
</dbReference>
<evidence type="ECO:0000256" key="3">
    <source>
        <dbReference type="ARBA" id="ARBA00022723"/>
    </source>
</evidence>
<dbReference type="InterPro" id="IPR041102">
    <property type="entry name" value="UvrA_inter"/>
</dbReference>